<dbReference type="PANTHER" id="PTHR43135">
    <property type="entry name" value="ALPHA-D-RIBOSE 1-METHYLPHOSPHONATE 5-TRIPHOSPHATE DIPHOSPHATASE"/>
    <property type="match status" value="1"/>
</dbReference>
<dbReference type="SUPFAM" id="SSF51338">
    <property type="entry name" value="Composite domain of metallo-dependent hydrolases"/>
    <property type="match status" value="2"/>
</dbReference>
<dbReference type="Proteomes" id="UP000703269">
    <property type="component" value="Unassembled WGS sequence"/>
</dbReference>
<dbReference type="InterPro" id="IPR032466">
    <property type="entry name" value="Metal_Hydrolase"/>
</dbReference>
<organism evidence="2 3">
    <name type="scientific">Phanerochaete sordida</name>
    <dbReference type="NCBI Taxonomy" id="48140"/>
    <lineage>
        <taxon>Eukaryota</taxon>
        <taxon>Fungi</taxon>
        <taxon>Dikarya</taxon>
        <taxon>Basidiomycota</taxon>
        <taxon>Agaricomycotina</taxon>
        <taxon>Agaricomycetes</taxon>
        <taxon>Polyporales</taxon>
        <taxon>Phanerochaetaceae</taxon>
        <taxon>Phanerochaete</taxon>
    </lineage>
</organism>
<comment type="caution">
    <text evidence="2">The sequence shown here is derived from an EMBL/GenBank/DDBJ whole genome shotgun (WGS) entry which is preliminary data.</text>
</comment>
<dbReference type="InterPro" id="IPR051781">
    <property type="entry name" value="Metallo-dep_Hydrolase"/>
</dbReference>
<evidence type="ECO:0000313" key="2">
    <source>
        <dbReference type="EMBL" id="GJE99763.1"/>
    </source>
</evidence>
<dbReference type="GO" id="GO:0016810">
    <property type="term" value="F:hydrolase activity, acting on carbon-nitrogen (but not peptide) bonds"/>
    <property type="evidence" value="ECO:0007669"/>
    <property type="project" value="InterPro"/>
</dbReference>
<dbReference type="OrthoDB" id="5595695at2759"/>
<gene>
    <name evidence="2" type="ORF">PsYK624_160340</name>
</gene>
<evidence type="ECO:0000259" key="1">
    <source>
        <dbReference type="Pfam" id="PF01979"/>
    </source>
</evidence>
<sequence length="474" mass="51794">MQIIAGKLFDSYTGELVENQLITVSPDSGLIIRVDKFEDKKEWFEERGINLKDDTTIDLRGQTVLPGFVDTHVHMFLHSYTETSWTDQVTRESLAERTIRATAHARRTLMAGFTSVRDLGTEGAQDADLALRKCLSGPNPIAVGPRYFTANRAIVATGSYGPKNQLYPDRDGVEGVMGAEVADGEVECVKAVRRQIGAGADWVKIYADYRVRANMQDVAPAIAGTSIGSFADSEIGAMITEAHRLGVKIVAHAQDASTLRRLTADANTHVDSIEHGYDMSVLLQDVPAAGYVFPAAAAAATKEPLPLFWNPTLAVFYSQGGGGRGPAWQRAMQSFRLFLQKRPRDVRIACGGDTGAFPHGNNALEMRLMVQLGAPWREVLQWATLAGWECIRSMRWEGRVGEARLARVEQLQEDARVVGDNEVPFGAVRKGFAADIIATTGDFEKNFANAVDKGSIGFVMKAGKVYKRDGKEVA</sequence>
<name>A0A9P3LLI9_9APHY</name>
<reference evidence="2 3" key="1">
    <citation type="submission" date="2021-08" db="EMBL/GenBank/DDBJ databases">
        <title>Draft Genome Sequence of Phanerochaete sordida strain YK-624.</title>
        <authorList>
            <person name="Mori T."/>
            <person name="Dohra H."/>
            <person name="Suzuki T."/>
            <person name="Kawagishi H."/>
            <person name="Hirai H."/>
        </authorList>
    </citation>
    <scope>NUCLEOTIDE SEQUENCE [LARGE SCALE GENOMIC DNA]</scope>
    <source>
        <strain evidence="2 3">YK-624</strain>
    </source>
</reference>
<dbReference type="Pfam" id="PF01979">
    <property type="entry name" value="Amidohydro_1"/>
    <property type="match status" value="1"/>
</dbReference>
<protein>
    <recommendedName>
        <fullName evidence="1">Amidohydrolase-related domain-containing protein</fullName>
    </recommendedName>
</protein>
<dbReference type="Gene3D" id="2.30.40.10">
    <property type="entry name" value="Urease, subunit C, domain 1"/>
    <property type="match status" value="1"/>
</dbReference>
<dbReference type="Gene3D" id="3.20.20.140">
    <property type="entry name" value="Metal-dependent hydrolases"/>
    <property type="match status" value="1"/>
</dbReference>
<accession>A0A9P3LLI9</accession>
<dbReference type="EMBL" id="BPQB01000119">
    <property type="protein sequence ID" value="GJE99763.1"/>
    <property type="molecule type" value="Genomic_DNA"/>
</dbReference>
<dbReference type="SUPFAM" id="SSF51556">
    <property type="entry name" value="Metallo-dependent hydrolases"/>
    <property type="match status" value="1"/>
</dbReference>
<dbReference type="InterPro" id="IPR011059">
    <property type="entry name" value="Metal-dep_hydrolase_composite"/>
</dbReference>
<evidence type="ECO:0000313" key="3">
    <source>
        <dbReference type="Proteomes" id="UP000703269"/>
    </source>
</evidence>
<proteinExistence type="predicted"/>
<dbReference type="AlphaFoldDB" id="A0A9P3LLI9"/>
<dbReference type="PANTHER" id="PTHR43135:SF3">
    <property type="entry name" value="ALPHA-D-RIBOSE 1-METHYLPHOSPHONATE 5-TRIPHOSPHATE DIPHOSPHATASE"/>
    <property type="match status" value="1"/>
</dbReference>
<keyword evidence="3" id="KW-1185">Reference proteome</keyword>
<dbReference type="InterPro" id="IPR006680">
    <property type="entry name" value="Amidohydro-rel"/>
</dbReference>
<feature type="domain" description="Amidohydrolase-related" evidence="1">
    <location>
        <begin position="63"/>
        <end position="282"/>
    </location>
</feature>